<keyword evidence="2" id="KW-1185">Reference proteome</keyword>
<comment type="caution">
    <text evidence="1">The sequence shown here is derived from an EMBL/GenBank/DDBJ whole genome shotgun (WGS) entry which is preliminary data.</text>
</comment>
<proteinExistence type="predicted"/>
<accession>A0A540V0V1</accession>
<protein>
    <submittedName>
        <fullName evidence="1">Phosphate-starvation-inducible protein PsiE</fullName>
    </submittedName>
</protein>
<dbReference type="Proteomes" id="UP000315753">
    <property type="component" value="Unassembled WGS sequence"/>
</dbReference>
<dbReference type="AlphaFoldDB" id="A0A540V0V1"/>
<organism evidence="1 2">
    <name type="scientific">Ureibacillus terrenus</name>
    <dbReference type="NCBI Taxonomy" id="118246"/>
    <lineage>
        <taxon>Bacteria</taxon>
        <taxon>Bacillati</taxon>
        <taxon>Bacillota</taxon>
        <taxon>Bacilli</taxon>
        <taxon>Bacillales</taxon>
        <taxon>Caryophanaceae</taxon>
        <taxon>Ureibacillus</taxon>
    </lineage>
</organism>
<gene>
    <name evidence="1" type="ORF">FKZ59_09880</name>
</gene>
<reference evidence="1 2" key="1">
    <citation type="submission" date="2019-06" db="EMBL/GenBank/DDBJ databases">
        <title>Genome sequence of Ureibacillus terrenus.</title>
        <authorList>
            <person name="Maclea K.S."/>
            <person name="Simoes M."/>
        </authorList>
    </citation>
    <scope>NUCLEOTIDE SEQUENCE [LARGE SCALE GENOMIC DNA]</scope>
    <source>
        <strain evidence="1 2">ATCC BAA-384</strain>
    </source>
</reference>
<evidence type="ECO:0000313" key="2">
    <source>
        <dbReference type="Proteomes" id="UP000315753"/>
    </source>
</evidence>
<evidence type="ECO:0000313" key="1">
    <source>
        <dbReference type="EMBL" id="TQE90356.1"/>
    </source>
</evidence>
<dbReference type="EMBL" id="VIGD01000012">
    <property type="protein sequence ID" value="TQE90356.1"/>
    <property type="molecule type" value="Genomic_DNA"/>
</dbReference>
<name>A0A540V0V1_9BACL</name>
<dbReference type="OrthoDB" id="2455445at2"/>
<dbReference type="RefSeq" id="WP_141602598.1">
    <property type="nucleotide sequence ID" value="NZ_JARMSB010000028.1"/>
</dbReference>
<sequence length="75" mass="8692">MASKALRTDAKIVPERKEEALKILDSLIIKLFVSVLDEKQIIERHILKERLANLIELSHHDEELKETLHALVNEL</sequence>